<protein>
    <submittedName>
        <fullName evidence="3">Uncharacterized protein</fullName>
    </submittedName>
</protein>
<name>A0AAW0EKS3_9AGAR</name>
<dbReference type="AlphaFoldDB" id="A0AAW0EKS3"/>
<evidence type="ECO:0000256" key="1">
    <source>
        <dbReference type="SAM" id="MobiDB-lite"/>
    </source>
</evidence>
<evidence type="ECO:0000313" key="3">
    <source>
        <dbReference type="EMBL" id="KAK7065091.1"/>
    </source>
</evidence>
<evidence type="ECO:0000256" key="2">
    <source>
        <dbReference type="SAM" id="Phobius"/>
    </source>
</evidence>
<dbReference type="Proteomes" id="UP001362999">
    <property type="component" value="Unassembled WGS sequence"/>
</dbReference>
<keyword evidence="2" id="KW-0472">Membrane</keyword>
<keyword evidence="4" id="KW-1185">Reference proteome</keyword>
<accession>A0AAW0EKS3</accession>
<feature type="region of interest" description="Disordered" evidence="1">
    <location>
        <begin position="109"/>
        <end position="155"/>
    </location>
</feature>
<dbReference type="EMBL" id="JAWWNJ010000001">
    <property type="protein sequence ID" value="KAK7065091.1"/>
    <property type="molecule type" value="Genomic_DNA"/>
</dbReference>
<gene>
    <name evidence="3" type="ORF">R3P38DRAFT_2827859</name>
</gene>
<sequence length="275" mass="30931">MIMLNPEEPETVVNYNTTIKGGIGGDGGDGGTLGGRGGVGEGASMTNNVNTNSFIMNNWIGLDLDSLLAGFLNIGKESTGADAVNLSLLEQLSKEGAFKYEELRRLQPPSQWPALNQSPSPRSTTPNPSSTDAAQYNRENIKRVHQKDHQRKKRRIAAGDTFYALGARRRRKISHSDGYYSHDHGIYNRATHRARRDRVFRNSSSSYPEERSRKQCEEHIEEKHPHRSNDHDCCHRDWGRTKSIQVFLLAMCLITASAFLVRVPAFEMTITYARR</sequence>
<feature type="compositionally biased region" description="Basic residues" evidence="1">
    <location>
        <begin position="143"/>
        <end position="155"/>
    </location>
</feature>
<keyword evidence="2" id="KW-1133">Transmembrane helix</keyword>
<organism evidence="3 4">
    <name type="scientific">Favolaschia claudopus</name>
    <dbReference type="NCBI Taxonomy" id="2862362"/>
    <lineage>
        <taxon>Eukaryota</taxon>
        <taxon>Fungi</taxon>
        <taxon>Dikarya</taxon>
        <taxon>Basidiomycota</taxon>
        <taxon>Agaricomycotina</taxon>
        <taxon>Agaricomycetes</taxon>
        <taxon>Agaricomycetidae</taxon>
        <taxon>Agaricales</taxon>
        <taxon>Marasmiineae</taxon>
        <taxon>Mycenaceae</taxon>
        <taxon>Favolaschia</taxon>
    </lineage>
</organism>
<keyword evidence="2" id="KW-0812">Transmembrane</keyword>
<feature type="region of interest" description="Disordered" evidence="1">
    <location>
        <begin position="202"/>
        <end position="231"/>
    </location>
</feature>
<proteinExistence type="predicted"/>
<reference evidence="3 4" key="1">
    <citation type="journal article" date="2024" name="J Genomics">
        <title>Draft genome sequencing and assembly of Favolaschia claudopus CIRM-BRFM 2984 isolated from oak limbs.</title>
        <authorList>
            <person name="Navarro D."/>
            <person name="Drula E."/>
            <person name="Chaduli D."/>
            <person name="Cazenave R."/>
            <person name="Ahrendt S."/>
            <person name="Wang J."/>
            <person name="Lipzen A."/>
            <person name="Daum C."/>
            <person name="Barry K."/>
            <person name="Grigoriev I.V."/>
            <person name="Favel A."/>
            <person name="Rosso M.N."/>
            <person name="Martin F."/>
        </authorList>
    </citation>
    <scope>NUCLEOTIDE SEQUENCE [LARGE SCALE GENOMIC DNA]</scope>
    <source>
        <strain evidence="3 4">CIRM-BRFM 2984</strain>
    </source>
</reference>
<comment type="caution">
    <text evidence="3">The sequence shown here is derived from an EMBL/GenBank/DDBJ whole genome shotgun (WGS) entry which is preliminary data.</text>
</comment>
<feature type="compositionally biased region" description="Low complexity" evidence="1">
    <location>
        <begin position="118"/>
        <end position="131"/>
    </location>
</feature>
<evidence type="ECO:0000313" key="4">
    <source>
        <dbReference type="Proteomes" id="UP001362999"/>
    </source>
</evidence>
<feature type="compositionally biased region" description="Basic and acidic residues" evidence="1">
    <location>
        <begin position="208"/>
        <end position="231"/>
    </location>
</feature>
<feature type="transmembrane region" description="Helical" evidence="2">
    <location>
        <begin position="244"/>
        <end position="265"/>
    </location>
</feature>